<comment type="caution">
    <text evidence="16">The sequence shown here is derived from an EMBL/GenBank/DDBJ whole genome shotgun (WGS) entry which is preliminary data.</text>
</comment>
<reference evidence="16 17" key="1">
    <citation type="submission" date="2024-03" db="EMBL/GenBank/DDBJ databases">
        <authorList>
            <person name="Martinez-Hernandez J."/>
        </authorList>
    </citation>
    <scope>NUCLEOTIDE SEQUENCE [LARGE SCALE GENOMIC DNA]</scope>
</reference>
<comment type="catalytic activity">
    <reaction evidence="11">
        <text>L-seryl-[protein] + ATP = O-phospho-L-seryl-[protein] + ADP + H(+)</text>
        <dbReference type="Rhea" id="RHEA:17989"/>
        <dbReference type="Rhea" id="RHEA-COMP:9863"/>
        <dbReference type="Rhea" id="RHEA-COMP:11604"/>
        <dbReference type="ChEBI" id="CHEBI:15378"/>
        <dbReference type="ChEBI" id="CHEBI:29999"/>
        <dbReference type="ChEBI" id="CHEBI:30616"/>
        <dbReference type="ChEBI" id="CHEBI:83421"/>
        <dbReference type="ChEBI" id="CHEBI:456216"/>
        <dbReference type="EC" id="2.7.11.1"/>
    </reaction>
</comment>
<dbReference type="Pfam" id="PF00069">
    <property type="entry name" value="Pkinase"/>
    <property type="match status" value="1"/>
</dbReference>
<evidence type="ECO:0000313" key="17">
    <source>
        <dbReference type="Proteomes" id="UP001497480"/>
    </source>
</evidence>
<keyword evidence="4" id="KW-0723">Serine/threonine-protein kinase</keyword>
<evidence type="ECO:0000256" key="12">
    <source>
        <dbReference type="PROSITE-ProRule" id="PRU10141"/>
    </source>
</evidence>
<dbReference type="FunFam" id="3.30.200.20:FF:000096">
    <property type="entry name" value="Non-specific serine/threonine protein kinase"/>
    <property type="match status" value="1"/>
</dbReference>
<evidence type="ECO:0000259" key="14">
    <source>
        <dbReference type="PROSITE" id="PS50011"/>
    </source>
</evidence>
<comment type="cofactor">
    <cofactor evidence="1">
        <name>Mn(2+)</name>
        <dbReference type="ChEBI" id="CHEBI:29035"/>
    </cofactor>
</comment>
<sequence>MAKRKAKKTVKAAEPVPDPIEEPQIQKQQPKLMDHEIEETLPNLEIVNDEGNKKIEVRWKEKGSRQSISCANRADVHASLLQRLSMAYPAAASIPPFPGFEYSSNAGRTSFLGADNLHFNGFVLEEPSESQTLAMQECLRTPGPEMEKRGNVLMQKYEFGKLLGQGNFAKVYHARDLKTGDNVAVKVFDKEKVLKVGLVDQTKREISIMKLVKHPNVLQLYEVLATKTKIYFIIEYAKGGELFNKVAKGRIDEDIARKYFQQLISAVDYCHSKGVYHRDLKPENLLLDENGVLKVADFGLSALVESHHQESMLSTVCGTPAYVAPEVISRRGYDGAKADLWSCGVILYVLLSGHLPFYDLNLMALYKKIGKAEYKCPNWFSFESRRLIAKILNPNPHTRISTAKVMDSSWFRKGLNSKSDKVEKNLANVASSSVDLDNVFGVCENQSRDVEENEALVKPTYLNAFDIISLSAGLDLTGLFANNSDQDDLKFTSMNSASSIMSTLEDIARVLKMKITKKDGGLLKLERSREGRKGQLSIDVEIFEFTESFYLVEMKKLCGDTLEYQKILNEDIRPALKTIVWVWQGEKQ</sequence>
<feature type="domain" description="NAF" evidence="15">
    <location>
        <begin position="457"/>
        <end position="481"/>
    </location>
</feature>
<dbReference type="PROSITE" id="PS50816">
    <property type="entry name" value="NAF"/>
    <property type="match status" value="1"/>
</dbReference>
<dbReference type="GO" id="GO:0007165">
    <property type="term" value="P:signal transduction"/>
    <property type="evidence" value="ECO:0007669"/>
    <property type="project" value="InterPro"/>
</dbReference>
<feature type="domain" description="Protein kinase" evidence="14">
    <location>
        <begin position="157"/>
        <end position="411"/>
    </location>
</feature>
<dbReference type="InterPro" id="IPR000719">
    <property type="entry name" value="Prot_kinase_dom"/>
</dbReference>
<evidence type="ECO:0000256" key="10">
    <source>
        <dbReference type="ARBA" id="ARBA00047899"/>
    </source>
</evidence>
<feature type="compositionally biased region" description="Basic residues" evidence="13">
    <location>
        <begin position="1"/>
        <end position="10"/>
    </location>
</feature>
<keyword evidence="9" id="KW-0464">Manganese</keyword>
<evidence type="ECO:0000256" key="5">
    <source>
        <dbReference type="ARBA" id="ARBA00022679"/>
    </source>
</evidence>
<evidence type="ECO:0000256" key="7">
    <source>
        <dbReference type="ARBA" id="ARBA00022777"/>
    </source>
</evidence>
<keyword evidence="8 12" id="KW-0067">ATP-binding</keyword>
<dbReference type="AlphaFoldDB" id="A0AAV1W6B3"/>
<keyword evidence="5" id="KW-0808">Transferase</keyword>
<dbReference type="InterPro" id="IPR018451">
    <property type="entry name" value="NAF/FISL_domain"/>
</dbReference>
<dbReference type="InterPro" id="IPR017441">
    <property type="entry name" value="Protein_kinase_ATP_BS"/>
</dbReference>
<dbReference type="EC" id="2.7.11.1" evidence="3"/>
<dbReference type="PANTHER" id="PTHR43895:SF159">
    <property type="entry name" value="NON-SPECIFIC SERINE_THREONINE PROTEIN KINASE"/>
    <property type="match status" value="1"/>
</dbReference>
<evidence type="ECO:0000256" key="3">
    <source>
        <dbReference type="ARBA" id="ARBA00012513"/>
    </source>
</evidence>
<evidence type="ECO:0000256" key="1">
    <source>
        <dbReference type="ARBA" id="ARBA00001936"/>
    </source>
</evidence>
<accession>A0AAV1W6B3</accession>
<name>A0AAV1W6B3_LUPLU</name>
<evidence type="ECO:0000256" key="2">
    <source>
        <dbReference type="ARBA" id="ARBA00006234"/>
    </source>
</evidence>
<dbReference type="GO" id="GO:0005524">
    <property type="term" value="F:ATP binding"/>
    <property type="evidence" value="ECO:0007669"/>
    <property type="project" value="UniProtKB-UniRule"/>
</dbReference>
<evidence type="ECO:0000256" key="6">
    <source>
        <dbReference type="ARBA" id="ARBA00022741"/>
    </source>
</evidence>
<organism evidence="16 17">
    <name type="scientific">Lupinus luteus</name>
    <name type="common">European yellow lupine</name>
    <dbReference type="NCBI Taxonomy" id="3873"/>
    <lineage>
        <taxon>Eukaryota</taxon>
        <taxon>Viridiplantae</taxon>
        <taxon>Streptophyta</taxon>
        <taxon>Embryophyta</taxon>
        <taxon>Tracheophyta</taxon>
        <taxon>Spermatophyta</taxon>
        <taxon>Magnoliopsida</taxon>
        <taxon>eudicotyledons</taxon>
        <taxon>Gunneridae</taxon>
        <taxon>Pentapetalae</taxon>
        <taxon>rosids</taxon>
        <taxon>fabids</taxon>
        <taxon>Fabales</taxon>
        <taxon>Fabaceae</taxon>
        <taxon>Papilionoideae</taxon>
        <taxon>50 kb inversion clade</taxon>
        <taxon>genistoids sensu lato</taxon>
        <taxon>core genistoids</taxon>
        <taxon>Genisteae</taxon>
        <taxon>Lupinus</taxon>
    </lineage>
</organism>
<dbReference type="EMBL" id="CAXHTB010000004">
    <property type="protein sequence ID" value="CAL0304727.1"/>
    <property type="molecule type" value="Genomic_DNA"/>
</dbReference>
<evidence type="ECO:0000256" key="11">
    <source>
        <dbReference type="ARBA" id="ARBA00048679"/>
    </source>
</evidence>
<comment type="catalytic activity">
    <reaction evidence="10">
        <text>L-threonyl-[protein] + ATP = O-phospho-L-threonyl-[protein] + ADP + H(+)</text>
        <dbReference type="Rhea" id="RHEA:46608"/>
        <dbReference type="Rhea" id="RHEA-COMP:11060"/>
        <dbReference type="Rhea" id="RHEA-COMP:11605"/>
        <dbReference type="ChEBI" id="CHEBI:15378"/>
        <dbReference type="ChEBI" id="CHEBI:30013"/>
        <dbReference type="ChEBI" id="CHEBI:30616"/>
        <dbReference type="ChEBI" id="CHEBI:61977"/>
        <dbReference type="ChEBI" id="CHEBI:456216"/>
        <dbReference type="EC" id="2.7.11.1"/>
    </reaction>
</comment>
<dbReference type="Gene3D" id="1.10.510.10">
    <property type="entry name" value="Transferase(Phosphotransferase) domain 1"/>
    <property type="match status" value="1"/>
</dbReference>
<evidence type="ECO:0000259" key="15">
    <source>
        <dbReference type="PROSITE" id="PS50816"/>
    </source>
</evidence>
<dbReference type="Proteomes" id="UP001497480">
    <property type="component" value="Unassembled WGS sequence"/>
</dbReference>
<evidence type="ECO:0000256" key="9">
    <source>
        <dbReference type="ARBA" id="ARBA00023211"/>
    </source>
</evidence>
<evidence type="ECO:0000256" key="13">
    <source>
        <dbReference type="SAM" id="MobiDB-lite"/>
    </source>
</evidence>
<dbReference type="CDD" id="cd12195">
    <property type="entry name" value="CIPK_C"/>
    <property type="match status" value="1"/>
</dbReference>
<dbReference type="FunFam" id="1.10.510.10:FF:000279">
    <property type="entry name" value="Non-specific serine/threonine protein kinase"/>
    <property type="match status" value="1"/>
</dbReference>
<dbReference type="FunFam" id="3.30.310.80:FF:000005">
    <property type="entry name" value="Non-specific serine/threonine protein kinase"/>
    <property type="match status" value="1"/>
</dbReference>
<dbReference type="PANTHER" id="PTHR43895">
    <property type="entry name" value="CALCIUM/CALMODULIN-DEPENDENT PROTEIN KINASE KINASE-RELATED"/>
    <property type="match status" value="1"/>
</dbReference>
<dbReference type="InterPro" id="IPR004041">
    <property type="entry name" value="NAF_dom"/>
</dbReference>
<dbReference type="SMART" id="SM00220">
    <property type="entry name" value="S_TKc"/>
    <property type="match status" value="1"/>
</dbReference>
<dbReference type="GO" id="GO:0004674">
    <property type="term" value="F:protein serine/threonine kinase activity"/>
    <property type="evidence" value="ECO:0007669"/>
    <property type="project" value="UniProtKB-KW"/>
</dbReference>
<feature type="binding site" evidence="12">
    <location>
        <position position="186"/>
    </location>
    <ligand>
        <name>ATP</name>
        <dbReference type="ChEBI" id="CHEBI:30616"/>
    </ligand>
</feature>
<gene>
    <name evidence="16" type="ORF">LLUT_LOCUS5787</name>
</gene>
<dbReference type="PROSITE" id="PS00107">
    <property type="entry name" value="PROTEIN_KINASE_ATP"/>
    <property type="match status" value="1"/>
</dbReference>
<comment type="similarity">
    <text evidence="2">Belongs to the protein kinase superfamily. CAMK Ser/Thr protein kinase family. SNF1 subfamily.</text>
</comment>
<evidence type="ECO:0000313" key="16">
    <source>
        <dbReference type="EMBL" id="CAL0304727.1"/>
    </source>
</evidence>
<keyword evidence="7" id="KW-0418">Kinase</keyword>
<dbReference type="PROSITE" id="PS50011">
    <property type="entry name" value="PROTEIN_KINASE_DOM"/>
    <property type="match status" value="1"/>
</dbReference>
<proteinExistence type="inferred from homology"/>
<dbReference type="PROSITE" id="PS00108">
    <property type="entry name" value="PROTEIN_KINASE_ST"/>
    <property type="match status" value="1"/>
</dbReference>
<dbReference type="InterPro" id="IPR011009">
    <property type="entry name" value="Kinase-like_dom_sf"/>
</dbReference>
<evidence type="ECO:0000256" key="8">
    <source>
        <dbReference type="ARBA" id="ARBA00022840"/>
    </source>
</evidence>
<dbReference type="Gene3D" id="3.30.310.80">
    <property type="entry name" value="Kinase associated domain 1, KA1"/>
    <property type="match status" value="1"/>
</dbReference>
<dbReference type="Pfam" id="PF03822">
    <property type="entry name" value="NAF"/>
    <property type="match status" value="1"/>
</dbReference>
<keyword evidence="17" id="KW-1185">Reference proteome</keyword>
<feature type="region of interest" description="Disordered" evidence="13">
    <location>
        <begin position="1"/>
        <end position="30"/>
    </location>
</feature>
<dbReference type="InterPro" id="IPR008271">
    <property type="entry name" value="Ser/Thr_kinase_AS"/>
</dbReference>
<dbReference type="SUPFAM" id="SSF56112">
    <property type="entry name" value="Protein kinase-like (PK-like)"/>
    <property type="match status" value="1"/>
</dbReference>
<protein>
    <recommendedName>
        <fullName evidence="3">non-specific serine/threonine protein kinase</fullName>
        <ecNumber evidence="3">2.7.11.1</ecNumber>
    </recommendedName>
</protein>
<keyword evidence="6 12" id="KW-0547">Nucleotide-binding</keyword>
<evidence type="ECO:0000256" key="4">
    <source>
        <dbReference type="ARBA" id="ARBA00022527"/>
    </source>
</evidence>